<keyword evidence="3" id="KW-0414">Isoprene biosynthesis</keyword>
<feature type="site" description="Positions MEP for the nucleophilic attack" evidence="3">
    <location>
        <position position="156"/>
    </location>
</feature>
<accession>A0A7H0H306</accession>
<keyword evidence="2 3" id="KW-0548">Nucleotidyltransferase</keyword>
<comment type="catalytic activity">
    <reaction evidence="3">
        <text>2-C-methyl-D-erythritol 4-phosphate + CTP + H(+) = 4-CDP-2-C-methyl-D-erythritol + diphosphate</text>
        <dbReference type="Rhea" id="RHEA:13429"/>
        <dbReference type="ChEBI" id="CHEBI:15378"/>
        <dbReference type="ChEBI" id="CHEBI:33019"/>
        <dbReference type="ChEBI" id="CHEBI:37563"/>
        <dbReference type="ChEBI" id="CHEBI:57823"/>
        <dbReference type="ChEBI" id="CHEBI:58262"/>
        <dbReference type="EC" id="2.7.7.60"/>
    </reaction>
</comment>
<evidence type="ECO:0000256" key="3">
    <source>
        <dbReference type="HAMAP-Rule" id="MF_00108"/>
    </source>
</evidence>
<comment type="pathway">
    <text evidence="3">Isoprenoid biosynthesis; isopentenyl diphosphate biosynthesis via DXP pathway; isopentenyl diphosphate from 1-deoxy-D-xylulose 5-phosphate: step 2/6.</text>
</comment>
<feature type="site" description="Transition state stabilizer" evidence="3">
    <location>
        <position position="20"/>
    </location>
</feature>
<evidence type="ECO:0000313" key="4">
    <source>
        <dbReference type="EMBL" id="QNP54922.1"/>
    </source>
</evidence>
<dbReference type="HAMAP" id="MF_00108">
    <property type="entry name" value="IspD"/>
    <property type="match status" value="1"/>
</dbReference>
<sequence length="233" mass="23342">MLNDSGPVVAVVVAAGSGSRLGAPVPKALVDLDGVPLVRRSVDALVAGGVTQVVVTIPDGLAAEFASALDGVAVPVRCIVGGETRQDSVRIGLAALDAPDDAVALVHDAARALVPAPVVTAVVASVVDGAQAVIPVVPVIDSIREVGDGDSRIVDREPLRAVQTPQAARLGALRGAHAAAAQAGAVVTDDAAVCELAGMRVTLVPGHRDALKITEPIDLALAGAILQTRNQHP</sequence>
<keyword evidence="1 3" id="KW-0808">Transferase</keyword>
<comment type="function">
    <text evidence="3">Catalyzes the formation of 4-diphosphocytidyl-2-C-methyl-D-erythritol from CTP and 2-C-methyl-D-erythritol 4-phosphate (MEP).</text>
</comment>
<proteinExistence type="inferred from homology"/>
<protein>
    <recommendedName>
        <fullName evidence="3">2-C-methyl-D-erythritol 4-phosphate cytidylyltransferase</fullName>
        <ecNumber evidence="3">2.7.7.60</ecNumber>
    </recommendedName>
    <alternativeName>
        <fullName evidence="3">4-diphosphocytidyl-2C-methyl-D-erythritol synthase</fullName>
    </alternativeName>
    <alternativeName>
        <fullName evidence="3">MEP cytidylyltransferase</fullName>
        <shortName evidence="3">MCT</shortName>
    </alternativeName>
</protein>
<comment type="similarity">
    <text evidence="3">Belongs to the IspD/TarI cytidylyltransferase family. IspD subfamily.</text>
</comment>
<feature type="site" description="Transition state stabilizer" evidence="3">
    <location>
        <position position="27"/>
    </location>
</feature>
<feature type="site" description="Positions MEP for the nucleophilic attack" evidence="3">
    <location>
        <position position="212"/>
    </location>
</feature>
<evidence type="ECO:0000256" key="1">
    <source>
        <dbReference type="ARBA" id="ARBA00022679"/>
    </source>
</evidence>
<dbReference type="NCBIfam" id="TIGR00453">
    <property type="entry name" value="ispD"/>
    <property type="match status" value="1"/>
</dbReference>
<dbReference type="EMBL" id="CP060789">
    <property type="protein sequence ID" value="QNP54922.1"/>
    <property type="molecule type" value="Genomic_DNA"/>
</dbReference>
<name>A0A7H0H306_9ACTN</name>
<dbReference type="InterPro" id="IPR001228">
    <property type="entry name" value="IspD"/>
</dbReference>
<dbReference type="PANTHER" id="PTHR32125:SF4">
    <property type="entry name" value="2-C-METHYL-D-ERYTHRITOL 4-PHOSPHATE CYTIDYLYLTRANSFERASE, CHLOROPLASTIC"/>
    <property type="match status" value="1"/>
</dbReference>
<dbReference type="EC" id="2.7.7.60" evidence="3"/>
<organism evidence="4 5">
    <name type="scientific">Tessaracoccus defluvii</name>
    <dbReference type="NCBI Taxonomy" id="1285901"/>
    <lineage>
        <taxon>Bacteria</taxon>
        <taxon>Bacillati</taxon>
        <taxon>Actinomycetota</taxon>
        <taxon>Actinomycetes</taxon>
        <taxon>Propionibacteriales</taxon>
        <taxon>Propionibacteriaceae</taxon>
        <taxon>Tessaracoccus</taxon>
    </lineage>
</organism>
<dbReference type="InterPro" id="IPR034683">
    <property type="entry name" value="IspD/TarI"/>
</dbReference>
<dbReference type="AlphaFoldDB" id="A0A7H0H306"/>
<dbReference type="GO" id="GO:0019288">
    <property type="term" value="P:isopentenyl diphosphate biosynthetic process, methylerythritol 4-phosphate pathway"/>
    <property type="evidence" value="ECO:0007669"/>
    <property type="project" value="UniProtKB-UniRule"/>
</dbReference>
<evidence type="ECO:0000256" key="2">
    <source>
        <dbReference type="ARBA" id="ARBA00022695"/>
    </source>
</evidence>
<dbReference type="InterPro" id="IPR029044">
    <property type="entry name" value="Nucleotide-diphossugar_trans"/>
</dbReference>
<dbReference type="Pfam" id="PF01128">
    <property type="entry name" value="IspD"/>
    <property type="match status" value="1"/>
</dbReference>
<reference evidence="4 5" key="1">
    <citation type="submission" date="2020-08" db="EMBL/GenBank/DDBJ databases">
        <title>Genome sequence of Tessaracoccus defluvii JCM 17540T.</title>
        <authorList>
            <person name="Hyun D.-W."/>
            <person name="Bae J.-W."/>
        </authorList>
    </citation>
    <scope>NUCLEOTIDE SEQUENCE [LARGE SCALE GENOMIC DNA]</scope>
    <source>
        <strain evidence="4 5">JCM 17540</strain>
    </source>
</reference>
<dbReference type="SUPFAM" id="SSF53448">
    <property type="entry name" value="Nucleotide-diphospho-sugar transferases"/>
    <property type="match status" value="1"/>
</dbReference>
<dbReference type="Proteomes" id="UP000516117">
    <property type="component" value="Chromosome"/>
</dbReference>
<dbReference type="Gene3D" id="3.90.550.10">
    <property type="entry name" value="Spore Coat Polysaccharide Biosynthesis Protein SpsA, Chain A"/>
    <property type="match status" value="1"/>
</dbReference>
<dbReference type="RefSeq" id="WP_187720058.1">
    <property type="nucleotide sequence ID" value="NZ_BAABBL010000004.1"/>
</dbReference>
<evidence type="ECO:0000313" key="5">
    <source>
        <dbReference type="Proteomes" id="UP000516117"/>
    </source>
</evidence>
<dbReference type="UniPathway" id="UPA00056">
    <property type="reaction ID" value="UER00093"/>
</dbReference>
<dbReference type="GO" id="GO:0050518">
    <property type="term" value="F:2-C-methyl-D-erythritol 4-phosphate cytidylyltransferase activity"/>
    <property type="evidence" value="ECO:0007669"/>
    <property type="project" value="UniProtKB-UniRule"/>
</dbReference>
<dbReference type="InterPro" id="IPR050088">
    <property type="entry name" value="IspD/TarI_cytidylyltransf_bact"/>
</dbReference>
<dbReference type="PANTHER" id="PTHR32125">
    <property type="entry name" value="2-C-METHYL-D-ERYTHRITOL 4-PHOSPHATE CYTIDYLYLTRANSFERASE, CHLOROPLASTIC"/>
    <property type="match status" value="1"/>
</dbReference>
<keyword evidence="5" id="KW-1185">Reference proteome</keyword>
<gene>
    <name evidence="3 4" type="primary">ispD</name>
    <name evidence="4" type="ORF">H9L22_11585</name>
</gene>
<dbReference type="KEGG" id="tdf:H9L22_11585"/>